<keyword evidence="6 12" id="KW-1133">Transmembrane helix</keyword>
<feature type="transmembrane region" description="Helical" evidence="12">
    <location>
        <begin position="83"/>
        <end position="105"/>
    </location>
</feature>
<evidence type="ECO:0000256" key="11">
    <source>
        <dbReference type="RuleBase" id="RU362091"/>
    </source>
</evidence>
<dbReference type="Gene3D" id="1.20.1730.10">
    <property type="entry name" value="Sodium/glucose cotransporter"/>
    <property type="match status" value="1"/>
</dbReference>
<dbReference type="PROSITE" id="PS50283">
    <property type="entry name" value="NA_SOLUT_SYMP_3"/>
    <property type="match status" value="1"/>
</dbReference>
<evidence type="ECO:0000256" key="10">
    <source>
        <dbReference type="ARBA" id="ARBA00023201"/>
    </source>
</evidence>
<evidence type="ECO:0000256" key="1">
    <source>
        <dbReference type="ARBA" id="ARBA00004651"/>
    </source>
</evidence>
<proteinExistence type="evidence at transcript level"/>
<keyword evidence="4" id="KW-1003">Cell membrane</keyword>
<feature type="transmembrane region" description="Helical" evidence="12">
    <location>
        <begin position="516"/>
        <end position="537"/>
    </location>
</feature>
<dbReference type="Pfam" id="PF00474">
    <property type="entry name" value="SSF"/>
    <property type="match status" value="1"/>
</dbReference>
<keyword evidence="9 12" id="KW-0472">Membrane</keyword>
<dbReference type="InterPro" id="IPR038377">
    <property type="entry name" value="Na/Glc_symporter_sf"/>
</dbReference>
<dbReference type="CDD" id="cd11492">
    <property type="entry name" value="SLC5sbd_NIS-SMVT"/>
    <property type="match status" value="1"/>
</dbReference>
<name>A0A6F9DS75_9ASCI</name>
<dbReference type="PANTHER" id="PTHR42985">
    <property type="entry name" value="SODIUM-COUPLED MONOCARBOXYLATE TRANSPORTER"/>
    <property type="match status" value="1"/>
</dbReference>
<dbReference type="GO" id="GO:0005886">
    <property type="term" value="C:plasma membrane"/>
    <property type="evidence" value="ECO:0007669"/>
    <property type="project" value="UniProtKB-SubCell"/>
</dbReference>
<comment type="subcellular location">
    <subcellularLocation>
        <location evidence="1">Cell membrane</location>
        <topology evidence="1">Multi-pass membrane protein</topology>
    </subcellularLocation>
</comment>
<keyword evidence="3" id="KW-0813">Transport</keyword>
<keyword evidence="10" id="KW-0739">Sodium transport</keyword>
<keyword evidence="7" id="KW-0915">Sodium</keyword>
<evidence type="ECO:0000256" key="12">
    <source>
        <dbReference type="SAM" id="Phobius"/>
    </source>
</evidence>
<sequence length="577" mass="63163">MMDKQNFQPWDYVIFISCLVISVLIGVFSAFSGGRQKTTKEYLMANRNVGYGPASLSLLVTIMSAITILGVPAEIYLHGTGYGMFAFSYFLFIPIAAHGIIPVLYDLHIISVYEYLEMRFSKAVRLCGTASYIVMMVVYMGVVIYAPALAVNAVTDLNVWVTVFLLCVICTLYTAIGGLKAVIWTDVFQAAVMLISQLVIIGIGCHNFGGPLKVWNIVYDAKKIAPINLNPSPLVPHTFWSTCIGGTFLCLSIYCVNQAAAQRFLCCRSKKQAKLSIYLNFPLLQIVMIVGCSLGLLIFVQFRCKNPLAFGARPDQLLLYYVMFILKNYPGLPGLFIGCLFCASLSTVSSCFNSLATVTIQDLIRPNINMSDRSATKLAKLVIVIYALLSLGMTAIASQMDSILKAALSILGIIGGPVLSLFLLGIFVRRVNSTGALVGFCVSLLTISWLGFGSIAFRMNNSNHQVHSVHLDTSCNVTSGTEEFLSTTTTAYNITSTSVISTIMYSGMSDIYKISYMWYSVISVLISSIFAIAVSLCTEKPFFDESTVHFLFRKGAVLGPKADRKQIGNCEIDSTLL</sequence>
<dbReference type="GO" id="GO:0015293">
    <property type="term" value="F:symporter activity"/>
    <property type="evidence" value="ECO:0007669"/>
    <property type="project" value="TreeGrafter"/>
</dbReference>
<evidence type="ECO:0000256" key="5">
    <source>
        <dbReference type="ARBA" id="ARBA00022692"/>
    </source>
</evidence>
<feature type="transmembrane region" description="Helical" evidence="12">
    <location>
        <begin position="157"/>
        <end position="176"/>
    </location>
</feature>
<organism evidence="13">
    <name type="scientific">Phallusia mammillata</name>
    <dbReference type="NCBI Taxonomy" id="59560"/>
    <lineage>
        <taxon>Eukaryota</taxon>
        <taxon>Metazoa</taxon>
        <taxon>Chordata</taxon>
        <taxon>Tunicata</taxon>
        <taxon>Ascidiacea</taxon>
        <taxon>Phlebobranchia</taxon>
        <taxon>Ascidiidae</taxon>
        <taxon>Phallusia</taxon>
    </lineage>
</organism>
<feature type="transmembrane region" description="Helical" evidence="12">
    <location>
        <begin position="238"/>
        <end position="256"/>
    </location>
</feature>
<dbReference type="NCBIfam" id="TIGR00813">
    <property type="entry name" value="sss"/>
    <property type="match status" value="1"/>
</dbReference>
<dbReference type="AlphaFoldDB" id="A0A6F9DS75"/>
<dbReference type="InterPro" id="IPR001734">
    <property type="entry name" value="Na/solute_symporter"/>
</dbReference>
<keyword evidence="8" id="KW-0406">Ion transport</keyword>
<dbReference type="GO" id="GO:0006814">
    <property type="term" value="P:sodium ion transport"/>
    <property type="evidence" value="ECO:0007669"/>
    <property type="project" value="UniProtKB-KW"/>
</dbReference>
<accession>A0A6F9DS75</accession>
<feature type="transmembrane region" description="Helical" evidence="12">
    <location>
        <begin position="381"/>
        <end position="400"/>
    </location>
</feature>
<dbReference type="EMBL" id="LR790440">
    <property type="protein sequence ID" value="CAB3266302.1"/>
    <property type="molecule type" value="mRNA"/>
</dbReference>
<evidence type="ECO:0000256" key="7">
    <source>
        <dbReference type="ARBA" id="ARBA00023053"/>
    </source>
</evidence>
<gene>
    <name evidence="13" type="primary">Slc5a6</name>
</gene>
<evidence type="ECO:0000313" key="13">
    <source>
        <dbReference type="EMBL" id="CAB3266302.1"/>
    </source>
</evidence>
<evidence type="ECO:0000256" key="6">
    <source>
        <dbReference type="ARBA" id="ARBA00022989"/>
    </source>
</evidence>
<feature type="transmembrane region" description="Helical" evidence="12">
    <location>
        <begin position="51"/>
        <end position="71"/>
    </location>
</feature>
<feature type="transmembrane region" description="Helical" evidence="12">
    <location>
        <begin position="435"/>
        <end position="457"/>
    </location>
</feature>
<feature type="transmembrane region" description="Helical" evidence="12">
    <location>
        <begin position="12"/>
        <end position="31"/>
    </location>
</feature>
<comment type="similarity">
    <text evidence="2 11">Belongs to the sodium:solute symporter (SSF) (TC 2.A.21) family.</text>
</comment>
<feature type="transmembrane region" description="Helical" evidence="12">
    <location>
        <begin position="406"/>
        <end position="428"/>
    </location>
</feature>
<protein>
    <submittedName>
        <fullName evidence="13">Sodium-dependent multivitamin transporter-like</fullName>
    </submittedName>
</protein>
<dbReference type="InterPro" id="IPR051163">
    <property type="entry name" value="Sodium:Solute_Symporter_SSF"/>
</dbReference>
<feature type="transmembrane region" description="Helical" evidence="12">
    <location>
        <begin position="126"/>
        <end position="151"/>
    </location>
</feature>
<evidence type="ECO:0000256" key="2">
    <source>
        <dbReference type="ARBA" id="ARBA00006434"/>
    </source>
</evidence>
<evidence type="ECO:0000256" key="8">
    <source>
        <dbReference type="ARBA" id="ARBA00023065"/>
    </source>
</evidence>
<keyword evidence="5 12" id="KW-0812">Transmembrane</keyword>
<evidence type="ECO:0000256" key="3">
    <source>
        <dbReference type="ARBA" id="ARBA00022448"/>
    </source>
</evidence>
<reference evidence="13" key="1">
    <citation type="submission" date="2020-04" db="EMBL/GenBank/DDBJ databases">
        <authorList>
            <person name="Neveu A P."/>
        </authorList>
    </citation>
    <scope>NUCLEOTIDE SEQUENCE</scope>
    <source>
        <tissue evidence="13">Whole embryo</tissue>
    </source>
</reference>
<feature type="transmembrane region" description="Helical" evidence="12">
    <location>
        <begin position="335"/>
        <end position="360"/>
    </location>
</feature>
<feature type="transmembrane region" description="Helical" evidence="12">
    <location>
        <begin position="277"/>
        <end position="300"/>
    </location>
</feature>
<evidence type="ECO:0000256" key="4">
    <source>
        <dbReference type="ARBA" id="ARBA00022475"/>
    </source>
</evidence>
<feature type="transmembrane region" description="Helical" evidence="12">
    <location>
        <begin position="188"/>
        <end position="209"/>
    </location>
</feature>
<dbReference type="PANTHER" id="PTHR42985:SF2">
    <property type="entry name" value="SODIUM-DEPENDENT MULTIVITAMIN TRANSPORTER"/>
    <property type="match status" value="1"/>
</dbReference>
<evidence type="ECO:0000256" key="9">
    <source>
        <dbReference type="ARBA" id="ARBA00023136"/>
    </source>
</evidence>